<feature type="region of interest" description="Disordered" evidence="3">
    <location>
        <begin position="118"/>
        <end position="192"/>
    </location>
</feature>
<keyword evidence="5" id="KW-1185">Reference proteome</keyword>
<comment type="caution">
    <text evidence="4">The sequence shown here is derived from an EMBL/GenBank/DDBJ whole genome shotgun (WGS) entry which is preliminary data.</text>
</comment>
<dbReference type="InterPro" id="IPR011344">
    <property type="entry name" value="ssDNA-bd"/>
</dbReference>
<dbReference type="InterPro" id="IPR012340">
    <property type="entry name" value="NA-bd_OB-fold"/>
</dbReference>
<dbReference type="EMBL" id="BAAAPZ010000002">
    <property type="protein sequence ID" value="GAA2088692.1"/>
    <property type="molecule type" value="Genomic_DNA"/>
</dbReference>
<gene>
    <name evidence="4" type="ORF">GCM10009823_03950</name>
</gene>
<dbReference type="CDD" id="cd04496">
    <property type="entry name" value="SSB_OBF"/>
    <property type="match status" value="1"/>
</dbReference>
<organism evidence="4 5">
    <name type="scientific">Brevibacterium salitolerans</name>
    <dbReference type="NCBI Taxonomy" id="1403566"/>
    <lineage>
        <taxon>Bacteria</taxon>
        <taxon>Bacillati</taxon>
        <taxon>Actinomycetota</taxon>
        <taxon>Actinomycetes</taxon>
        <taxon>Micrococcales</taxon>
        <taxon>Brevibacteriaceae</taxon>
        <taxon>Brevibacterium</taxon>
    </lineage>
</organism>
<dbReference type="SUPFAM" id="SSF50249">
    <property type="entry name" value="Nucleic acid-binding proteins"/>
    <property type="match status" value="1"/>
</dbReference>
<dbReference type="RefSeq" id="WP_344334699.1">
    <property type="nucleotide sequence ID" value="NZ_BAAAPZ010000002.1"/>
</dbReference>
<accession>A0ABN2WE53</accession>
<sequence>MKVMTAIEGSLAARARTGTTTDGRGYANFRVAVDQERRNPDTGFYEKVGTSWFHVSVFGTLAANAAYCLGKGDRVVVAGELKLREWDNGEKSGTSGDITAYAIGPSLRFGLARLTPTKALENPSPVPAEDEPPAGAAGGWDGIGETGGESPPAVFPESAEPEEAFVGAVPGGAAPGAAVPSDAVSGGEDPPF</sequence>
<evidence type="ECO:0000313" key="4">
    <source>
        <dbReference type="EMBL" id="GAA2088692.1"/>
    </source>
</evidence>
<dbReference type="Pfam" id="PF00436">
    <property type="entry name" value="SSB"/>
    <property type="match status" value="1"/>
</dbReference>
<dbReference type="PROSITE" id="PS50935">
    <property type="entry name" value="SSB"/>
    <property type="match status" value="1"/>
</dbReference>
<evidence type="ECO:0000256" key="1">
    <source>
        <dbReference type="ARBA" id="ARBA00023125"/>
    </source>
</evidence>
<dbReference type="Proteomes" id="UP001500984">
    <property type="component" value="Unassembled WGS sequence"/>
</dbReference>
<dbReference type="Gene3D" id="2.40.50.140">
    <property type="entry name" value="Nucleic acid-binding proteins"/>
    <property type="match status" value="1"/>
</dbReference>
<evidence type="ECO:0000313" key="5">
    <source>
        <dbReference type="Proteomes" id="UP001500984"/>
    </source>
</evidence>
<evidence type="ECO:0000256" key="3">
    <source>
        <dbReference type="SAM" id="MobiDB-lite"/>
    </source>
</evidence>
<evidence type="ECO:0000256" key="2">
    <source>
        <dbReference type="PROSITE-ProRule" id="PRU00252"/>
    </source>
</evidence>
<evidence type="ECO:0008006" key="6">
    <source>
        <dbReference type="Google" id="ProtNLM"/>
    </source>
</evidence>
<reference evidence="4 5" key="1">
    <citation type="journal article" date="2019" name="Int. J. Syst. Evol. Microbiol.">
        <title>The Global Catalogue of Microorganisms (GCM) 10K type strain sequencing project: providing services to taxonomists for standard genome sequencing and annotation.</title>
        <authorList>
            <consortium name="The Broad Institute Genomics Platform"/>
            <consortium name="The Broad Institute Genome Sequencing Center for Infectious Disease"/>
            <person name="Wu L."/>
            <person name="Ma J."/>
        </authorList>
    </citation>
    <scope>NUCLEOTIDE SEQUENCE [LARGE SCALE GENOMIC DNA]</scope>
    <source>
        <strain evidence="4 5">JCM 15900</strain>
    </source>
</reference>
<feature type="compositionally biased region" description="Gly residues" evidence="3">
    <location>
        <begin position="136"/>
        <end position="147"/>
    </location>
</feature>
<dbReference type="InterPro" id="IPR000424">
    <property type="entry name" value="Primosome_PriB/ssb"/>
</dbReference>
<dbReference type="PANTHER" id="PTHR10302:SF0">
    <property type="entry name" value="SINGLE-STRANDED DNA-BINDING PROTEIN, MITOCHONDRIAL"/>
    <property type="match status" value="1"/>
</dbReference>
<keyword evidence="1 2" id="KW-0238">DNA-binding</keyword>
<protein>
    <recommendedName>
        <fullName evidence="6">Single-stranded DNA-binding protein</fullName>
    </recommendedName>
</protein>
<dbReference type="PANTHER" id="PTHR10302">
    <property type="entry name" value="SINGLE-STRANDED DNA-BINDING PROTEIN"/>
    <property type="match status" value="1"/>
</dbReference>
<name>A0ABN2WE53_9MICO</name>
<proteinExistence type="predicted"/>